<sequence>MSAGKGYDGRHGASRAGMIEAGLARAMQLDELHLMFQPKFGTALGELTGAECLLRWRHPRLGNIPPDEFIPVAEAGGQIAPLTGWVIHEACRQLAAWRQAGFSPPPLAVNISLSHLSEGDLAGCLHEALARHGLAAASLMLEVTESTRIGASTHMKGLLGHLRAIGVGVAIDDFGTGYSNLLHLHELDVDQIKIDRVFISALESEDTRAHRLLLALIRLAKRLRIQVVAEGVENARQLRALALMGCDQVQGYYLSRPLSVAGFTELLARQRWLG</sequence>
<organism evidence="2 3">
    <name type="scientific">Cupriavidus malaysiensis</name>
    <dbReference type="NCBI Taxonomy" id="367825"/>
    <lineage>
        <taxon>Bacteria</taxon>
        <taxon>Pseudomonadati</taxon>
        <taxon>Pseudomonadota</taxon>
        <taxon>Betaproteobacteria</taxon>
        <taxon>Burkholderiales</taxon>
        <taxon>Burkholderiaceae</taxon>
        <taxon>Cupriavidus</taxon>
    </lineage>
</organism>
<feature type="domain" description="EAL" evidence="1">
    <location>
        <begin position="16"/>
        <end position="271"/>
    </location>
</feature>
<name>A0ABM6FBM2_9BURK</name>
<reference evidence="2 3" key="1">
    <citation type="submission" date="2016-10" db="EMBL/GenBank/DDBJ databases">
        <title>Complete genome sequences of three Cupriavidus strains isolated from various Malaysian environments.</title>
        <authorList>
            <person name="Abdullah A.A.-A."/>
            <person name="Shafie N.A.H."/>
            <person name="Lau N.S."/>
        </authorList>
    </citation>
    <scope>NUCLEOTIDE SEQUENCE [LARGE SCALE GENOMIC DNA]</scope>
    <source>
        <strain evidence="2 3">USMAA1020</strain>
    </source>
</reference>
<dbReference type="PROSITE" id="PS50883">
    <property type="entry name" value="EAL"/>
    <property type="match status" value="1"/>
</dbReference>
<protein>
    <recommendedName>
        <fullName evidence="1">EAL domain-containing protein</fullName>
    </recommendedName>
</protein>
<dbReference type="Gene3D" id="3.20.20.450">
    <property type="entry name" value="EAL domain"/>
    <property type="match status" value="1"/>
</dbReference>
<dbReference type="RefSeq" id="WP_071071709.1">
    <property type="nucleotide sequence ID" value="NZ_CP017755.1"/>
</dbReference>
<keyword evidence="3" id="KW-1185">Reference proteome</keyword>
<dbReference type="CDD" id="cd01948">
    <property type="entry name" value="EAL"/>
    <property type="match status" value="1"/>
</dbReference>
<dbReference type="InterPro" id="IPR001633">
    <property type="entry name" value="EAL_dom"/>
</dbReference>
<evidence type="ECO:0000313" key="2">
    <source>
        <dbReference type="EMBL" id="AOZ09072.1"/>
    </source>
</evidence>
<dbReference type="InterPro" id="IPR035919">
    <property type="entry name" value="EAL_sf"/>
</dbReference>
<dbReference type="SUPFAM" id="SSF141868">
    <property type="entry name" value="EAL domain-like"/>
    <property type="match status" value="1"/>
</dbReference>
<evidence type="ECO:0000259" key="1">
    <source>
        <dbReference type="PROSITE" id="PS50883"/>
    </source>
</evidence>
<dbReference type="PANTHER" id="PTHR33121">
    <property type="entry name" value="CYCLIC DI-GMP PHOSPHODIESTERASE PDEF"/>
    <property type="match status" value="1"/>
</dbReference>
<gene>
    <name evidence="2" type="ORF">BKK80_24875</name>
</gene>
<dbReference type="SMART" id="SM00052">
    <property type="entry name" value="EAL"/>
    <property type="match status" value="1"/>
</dbReference>
<accession>A0ABM6FBM2</accession>
<dbReference type="PANTHER" id="PTHR33121:SF79">
    <property type="entry name" value="CYCLIC DI-GMP PHOSPHODIESTERASE PDED-RELATED"/>
    <property type="match status" value="1"/>
</dbReference>
<dbReference type="Pfam" id="PF00563">
    <property type="entry name" value="EAL"/>
    <property type="match status" value="1"/>
</dbReference>
<dbReference type="InterPro" id="IPR050706">
    <property type="entry name" value="Cyclic-di-GMP_PDE-like"/>
</dbReference>
<evidence type="ECO:0000313" key="3">
    <source>
        <dbReference type="Proteomes" id="UP000177515"/>
    </source>
</evidence>
<dbReference type="EMBL" id="CP017755">
    <property type="protein sequence ID" value="AOZ09072.1"/>
    <property type="molecule type" value="Genomic_DNA"/>
</dbReference>
<proteinExistence type="predicted"/>
<dbReference type="Proteomes" id="UP000177515">
    <property type="component" value="Chromosome 2"/>
</dbReference>